<dbReference type="Proteomes" id="UP001215280">
    <property type="component" value="Unassembled WGS sequence"/>
</dbReference>
<dbReference type="EMBL" id="JARJLG010000025">
    <property type="protein sequence ID" value="KAJ7769608.1"/>
    <property type="molecule type" value="Genomic_DNA"/>
</dbReference>
<gene>
    <name evidence="1" type="ORF">DFH07DRAFT_954204</name>
</gene>
<organism evidence="1 2">
    <name type="scientific">Mycena maculata</name>
    <dbReference type="NCBI Taxonomy" id="230809"/>
    <lineage>
        <taxon>Eukaryota</taxon>
        <taxon>Fungi</taxon>
        <taxon>Dikarya</taxon>
        <taxon>Basidiomycota</taxon>
        <taxon>Agaricomycotina</taxon>
        <taxon>Agaricomycetes</taxon>
        <taxon>Agaricomycetidae</taxon>
        <taxon>Agaricales</taxon>
        <taxon>Marasmiineae</taxon>
        <taxon>Mycenaceae</taxon>
        <taxon>Mycena</taxon>
    </lineage>
</organism>
<evidence type="ECO:0000313" key="1">
    <source>
        <dbReference type="EMBL" id="KAJ7769608.1"/>
    </source>
</evidence>
<dbReference type="AlphaFoldDB" id="A0AAD7JU69"/>
<comment type="caution">
    <text evidence="1">The sequence shown here is derived from an EMBL/GenBank/DDBJ whole genome shotgun (WGS) entry which is preliminary data.</text>
</comment>
<evidence type="ECO:0000313" key="2">
    <source>
        <dbReference type="Proteomes" id="UP001215280"/>
    </source>
</evidence>
<proteinExistence type="predicted"/>
<sequence length="170" mass="19029">MTHLRTRPKGACQTTWTPGKAYLYTNEFKGVRVDIRTRSKFRRGKPPTASNTNLAHIGPAIQGLPYLEVETLFADDVPNGGIHDVVVEVGVDRFLISGYHSEEGPVNSALKERFNNFTWRGELTVVKLGRVVTYRRDFNLRTADLAINKFLAGFLKNVHADEPIPVAYTG</sequence>
<protein>
    <submittedName>
        <fullName evidence="1">Uncharacterized protein</fullName>
    </submittedName>
</protein>
<reference evidence="1" key="1">
    <citation type="submission" date="2023-03" db="EMBL/GenBank/DDBJ databases">
        <title>Massive genome expansion in bonnet fungi (Mycena s.s.) driven by repeated elements and novel gene families across ecological guilds.</title>
        <authorList>
            <consortium name="Lawrence Berkeley National Laboratory"/>
            <person name="Harder C.B."/>
            <person name="Miyauchi S."/>
            <person name="Viragh M."/>
            <person name="Kuo A."/>
            <person name="Thoen E."/>
            <person name="Andreopoulos B."/>
            <person name="Lu D."/>
            <person name="Skrede I."/>
            <person name="Drula E."/>
            <person name="Henrissat B."/>
            <person name="Morin E."/>
            <person name="Kohler A."/>
            <person name="Barry K."/>
            <person name="LaButti K."/>
            <person name="Morin E."/>
            <person name="Salamov A."/>
            <person name="Lipzen A."/>
            <person name="Mereny Z."/>
            <person name="Hegedus B."/>
            <person name="Baldrian P."/>
            <person name="Stursova M."/>
            <person name="Weitz H."/>
            <person name="Taylor A."/>
            <person name="Grigoriev I.V."/>
            <person name="Nagy L.G."/>
            <person name="Martin F."/>
            <person name="Kauserud H."/>
        </authorList>
    </citation>
    <scope>NUCLEOTIDE SEQUENCE</scope>
    <source>
        <strain evidence="1">CBHHK188m</strain>
    </source>
</reference>
<name>A0AAD7JU69_9AGAR</name>
<keyword evidence="2" id="KW-1185">Reference proteome</keyword>
<accession>A0AAD7JU69</accession>